<organism evidence="2 3">
    <name type="scientific">Leptidea sinapis</name>
    <dbReference type="NCBI Taxonomy" id="189913"/>
    <lineage>
        <taxon>Eukaryota</taxon>
        <taxon>Metazoa</taxon>
        <taxon>Ecdysozoa</taxon>
        <taxon>Arthropoda</taxon>
        <taxon>Hexapoda</taxon>
        <taxon>Insecta</taxon>
        <taxon>Pterygota</taxon>
        <taxon>Neoptera</taxon>
        <taxon>Endopterygota</taxon>
        <taxon>Lepidoptera</taxon>
        <taxon>Glossata</taxon>
        <taxon>Ditrysia</taxon>
        <taxon>Papilionoidea</taxon>
        <taxon>Pieridae</taxon>
        <taxon>Dismorphiinae</taxon>
        <taxon>Leptidea</taxon>
    </lineage>
</organism>
<gene>
    <name evidence="2" type="ORF">LSINAPIS_LOCUS13192</name>
</gene>
<dbReference type="AlphaFoldDB" id="A0A5E4R1Q5"/>
<name>A0A5E4R1Q5_9NEOP</name>
<dbReference type="EMBL" id="FZQP02006654">
    <property type="protein sequence ID" value="VVD03142.1"/>
    <property type="molecule type" value="Genomic_DNA"/>
</dbReference>
<keyword evidence="3" id="KW-1185">Reference proteome</keyword>
<evidence type="ECO:0000313" key="2">
    <source>
        <dbReference type="EMBL" id="VVD03142.1"/>
    </source>
</evidence>
<reference evidence="2 3" key="1">
    <citation type="submission" date="2017-07" db="EMBL/GenBank/DDBJ databases">
        <authorList>
            <person name="Talla V."/>
            <person name="Backstrom N."/>
        </authorList>
    </citation>
    <scope>NUCLEOTIDE SEQUENCE [LARGE SCALE GENOMIC DNA]</scope>
</reference>
<proteinExistence type="predicted"/>
<keyword evidence="1" id="KW-0175">Coiled coil</keyword>
<evidence type="ECO:0000256" key="1">
    <source>
        <dbReference type="SAM" id="Coils"/>
    </source>
</evidence>
<sequence length="206" mass="22668">MLRKISRLFCLELILRRLWPVSSPILKDVSRCHRGVQVSARDTETTRLAAAKAAAEASAAEERERRLHAESQLAAERTARLAAIAELEKNSQRLLELAGAAGAGAGAEGCLRALEEQLRSAEVLATRQREEIDALRSQCNKIHSEACSSRETSRVLEARLAEAEREAGEMQDFLAAETGALSDSLREAEGEIVRLSADLERRFIFS</sequence>
<dbReference type="Proteomes" id="UP000324832">
    <property type="component" value="Unassembled WGS sequence"/>
</dbReference>
<evidence type="ECO:0008006" key="4">
    <source>
        <dbReference type="Google" id="ProtNLM"/>
    </source>
</evidence>
<evidence type="ECO:0000313" key="3">
    <source>
        <dbReference type="Proteomes" id="UP000324832"/>
    </source>
</evidence>
<feature type="coiled-coil region" evidence="1">
    <location>
        <begin position="111"/>
        <end position="145"/>
    </location>
</feature>
<protein>
    <recommendedName>
        <fullName evidence="4">Myosin tail domain-containing protein</fullName>
    </recommendedName>
</protein>
<accession>A0A5E4R1Q5</accession>